<dbReference type="AlphaFoldDB" id="A0A397IZR0"/>
<dbReference type="OrthoDB" id="2446068at2759"/>
<evidence type="ECO:0000313" key="1">
    <source>
        <dbReference type="EMBL" id="RHZ80587.1"/>
    </source>
</evidence>
<gene>
    <name evidence="1" type="ORF">Glove_134g146</name>
</gene>
<reference evidence="1 2" key="1">
    <citation type="submission" date="2018-08" db="EMBL/GenBank/DDBJ databases">
        <title>Genome and evolution of the arbuscular mycorrhizal fungus Diversispora epigaea (formerly Glomus versiforme) and its bacterial endosymbionts.</title>
        <authorList>
            <person name="Sun X."/>
            <person name="Fei Z."/>
            <person name="Harrison M."/>
        </authorList>
    </citation>
    <scope>NUCLEOTIDE SEQUENCE [LARGE SCALE GENOMIC DNA]</scope>
    <source>
        <strain evidence="1 2">IT104</strain>
    </source>
</reference>
<sequence>MYNCAELMAMIANWNSWYGIEVRGWIFLEAGEAKTTIDSHHAQIAHSIKRYVRLGNDISEGEDIVNAIKDIRETSVANIQPNRNQREIKKLKIDGGTEQSRPNPIVSTYTNPTSEWIISLPSNSSNPNRLSVMNLKKELDQRNVIYNNKENRFDLVTKLQTNIQKEIINNIDETKIRHELYEQIYKDKAITSEIQKGKKKQEKRKTNEIRSNYFCSGWALKENQKYGKKGGGKHMTKAVKELLKIFFHTGDENKTDEIPQLKTIENWISRYSSQHKKSSAKRAKNTLL</sequence>
<dbReference type="EMBL" id="PQFF01000125">
    <property type="protein sequence ID" value="RHZ80587.1"/>
    <property type="molecule type" value="Genomic_DNA"/>
</dbReference>
<dbReference type="Proteomes" id="UP000266861">
    <property type="component" value="Unassembled WGS sequence"/>
</dbReference>
<evidence type="ECO:0000313" key="2">
    <source>
        <dbReference type="Proteomes" id="UP000266861"/>
    </source>
</evidence>
<dbReference type="PANTHER" id="PTHR33845">
    <property type="entry name" value="C2H2-TYPE DOMAIN-CONTAINING PROTEIN"/>
    <property type="match status" value="1"/>
</dbReference>
<keyword evidence="2" id="KW-1185">Reference proteome</keyword>
<dbReference type="PANTHER" id="PTHR33845:SF1">
    <property type="entry name" value="C2H2-TYPE DOMAIN-CONTAINING PROTEIN"/>
    <property type="match status" value="1"/>
</dbReference>
<comment type="caution">
    <text evidence="1">The sequence shown here is derived from an EMBL/GenBank/DDBJ whole genome shotgun (WGS) entry which is preliminary data.</text>
</comment>
<organism evidence="1 2">
    <name type="scientific">Diversispora epigaea</name>
    <dbReference type="NCBI Taxonomy" id="1348612"/>
    <lineage>
        <taxon>Eukaryota</taxon>
        <taxon>Fungi</taxon>
        <taxon>Fungi incertae sedis</taxon>
        <taxon>Mucoromycota</taxon>
        <taxon>Glomeromycotina</taxon>
        <taxon>Glomeromycetes</taxon>
        <taxon>Diversisporales</taxon>
        <taxon>Diversisporaceae</taxon>
        <taxon>Diversispora</taxon>
    </lineage>
</organism>
<name>A0A397IZR0_9GLOM</name>
<proteinExistence type="predicted"/>
<protein>
    <submittedName>
        <fullName evidence="1">Uncharacterized protein</fullName>
    </submittedName>
</protein>
<accession>A0A397IZR0</accession>